<evidence type="ECO:0000256" key="7">
    <source>
        <dbReference type="ARBA" id="ARBA00023136"/>
    </source>
</evidence>
<organism evidence="9 10">
    <name type="scientific">Candidatus Sungiibacteriota bacterium</name>
    <dbReference type="NCBI Taxonomy" id="2750080"/>
    <lineage>
        <taxon>Bacteria</taxon>
        <taxon>Candidatus Sungiibacteriota</taxon>
    </lineage>
</organism>
<keyword evidence="5 8" id="KW-0812">Transmembrane</keyword>
<keyword evidence="4" id="KW-0997">Cell inner membrane</keyword>
<comment type="caution">
    <text evidence="9">The sequence shown here is derived from an EMBL/GenBank/DDBJ whole genome shotgun (WGS) entry which is preliminary data.</text>
</comment>
<evidence type="ECO:0000256" key="3">
    <source>
        <dbReference type="ARBA" id="ARBA00022475"/>
    </source>
</evidence>
<dbReference type="Proteomes" id="UP000756703">
    <property type="component" value="Unassembled WGS sequence"/>
</dbReference>
<dbReference type="EMBL" id="JACQMI010000002">
    <property type="protein sequence ID" value="MBI4132483.1"/>
    <property type="molecule type" value="Genomic_DNA"/>
</dbReference>
<dbReference type="GO" id="GO:0003333">
    <property type="term" value="P:amino acid transmembrane transport"/>
    <property type="evidence" value="ECO:0007669"/>
    <property type="project" value="InterPro"/>
</dbReference>
<feature type="transmembrane region" description="Helical" evidence="8">
    <location>
        <begin position="120"/>
        <end position="137"/>
    </location>
</feature>
<keyword evidence="3" id="KW-1003">Cell membrane</keyword>
<dbReference type="InterPro" id="IPR018227">
    <property type="entry name" value="Amino_acid_transport_2"/>
</dbReference>
<keyword evidence="7 8" id="KW-0472">Membrane</keyword>
<protein>
    <recommendedName>
        <fullName evidence="11">Amino acid permease</fullName>
    </recommendedName>
</protein>
<dbReference type="Pfam" id="PF03222">
    <property type="entry name" value="Trp_Tyr_perm"/>
    <property type="match status" value="1"/>
</dbReference>
<keyword evidence="2" id="KW-0813">Transport</keyword>
<comment type="subcellular location">
    <subcellularLocation>
        <location evidence="1">Cell inner membrane</location>
        <topology evidence="1">Multi-pass membrane protein</topology>
    </subcellularLocation>
</comment>
<name>A0A932YW80_9BACT</name>
<keyword evidence="6 8" id="KW-1133">Transmembrane helix</keyword>
<evidence type="ECO:0000313" key="10">
    <source>
        <dbReference type="Proteomes" id="UP000756703"/>
    </source>
</evidence>
<reference evidence="9" key="1">
    <citation type="submission" date="2020-07" db="EMBL/GenBank/DDBJ databases">
        <title>Huge and variable diversity of episymbiotic CPR bacteria and DPANN archaea in groundwater ecosystems.</title>
        <authorList>
            <person name="He C.Y."/>
            <person name="Keren R."/>
            <person name="Whittaker M."/>
            <person name="Farag I.F."/>
            <person name="Doudna J."/>
            <person name="Cate J.H.D."/>
            <person name="Banfield J.F."/>
        </authorList>
    </citation>
    <scope>NUCLEOTIDE SEQUENCE</scope>
    <source>
        <strain evidence="9">NC_groundwater_1225_Ag_S-0.1um_56_177</strain>
    </source>
</reference>
<evidence type="ECO:0000256" key="4">
    <source>
        <dbReference type="ARBA" id="ARBA00022519"/>
    </source>
</evidence>
<evidence type="ECO:0000313" key="9">
    <source>
        <dbReference type="EMBL" id="MBI4132483.1"/>
    </source>
</evidence>
<accession>A0A932YW80</accession>
<evidence type="ECO:0000256" key="8">
    <source>
        <dbReference type="SAM" id="Phobius"/>
    </source>
</evidence>
<evidence type="ECO:0000256" key="5">
    <source>
        <dbReference type="ARBA" id="ARBA00022692"/>
    </source>
</evidence>
<evidence type="ECO:0008006" key="11">
    <source>
        <dbReference type="Google" id="ProtNLM"/>
    </source>
</evidence>
<evidence type="ECO:0000256" key="2">
    <source>
        <dbReference type="ARBA" id="ARBA00022448"/>
    </source>
</evidence>
<feature type="transmembrane region" description="Helical" evidence="8">
    <location>
        <begin position="258"/>
        <end position="280"/>
    </location>
</feature>
<sequence>MAIFSRNAQALLLLVGTIVGVGMFGIPFVFVRAGFLTGVIELAILAAAAALVHFAYAEVVLATPELHRLPGYVRRYLGPTAGQISRLSYLAGLSGSLLAYIVLGGFFLQTLLGAVFPETPPMAGLFIFYTLGVFVLFQGIRFESAANALLTLILLGAVAALAFTLVPASSLPALSFYPERFPIPYGVILFSMAGAAVIPEMRRILGRASASRLRSLTVLGTFAASILYLLFAAVVVGVSGPATTPDAVTGLAERFGSFYLLSGSVIGFLTAITSFIPLAMVLQGMFISDVGLPERAAWLLTAIIPASLYLAGFHDFIAIVSVVGAVAIGFDSLLVLLVHRRAVRQARLLAFAPAAASDVVRLLLVCVFGFGILYELYRFFAL</sequence>
<feature type="transmembrane region" description="Helical" evidence="8">
    <location>
        <begin position="181"/>
        <end position="198"/>
    </location>
</feature>
<feature type="transmembrane region" description="Helical" evidence="8">
    <location>
        <begin position="12"/>
        <end position="30"/>
    </location>
</feature>
<gene>
    <name evidence="9" type="ORF">HY473_00075</name>
</gene>
<dbReference type="GO" id="GO:0005886">
    <property type="term" value="C:plasma membrane"/>
    <property type="evidence" value="ECO:0007669"/>
    <property type="project" value="UniProtKB-SubCell"/>
</dbReference>
<dbReference type="AlphaFoldDB" id="A0A932YW80"/>
<feature type="transmembrane region" description="Helical" evidence="8">
    <location>
        <begin position="87"/>
        <end position="108"/>
    </location>
</feature>
<evidence type="ECO:0000256" key="6">
    <source>
        <dbReference type="ARBA" id="ARBA00022989"/>
    </source>
</evidence>
<feature type="transmembrane region" description="Helical" evidence="8">
    <location>
        <begin position="359"/>
        <end position="377"/>
    </location>
</feature>
<feature type="transmembrane region" description="Helical" evidence="8">
    <location>
        <begin position="149"/>
        <end position="169"/>
    </location>
</feature>
<feature type="transmembrane region" description="Helical" evidence="8">
    <location>
        <begin position="316"/>
        <end position="338"/>
    </location>
</feature>
<feature type="transmembrane region" description="Helical" evidence="8">
    <location>
        <begin position="42"/>
        <end position="66"/>
    </location>
</feature>
<feature type="transmembrane region" description="Helical" evidence="8">
    <location>
        <begin position="218"/>
        <end position="238"/>
    </location>
</feature>
<evidence type="ECO:0000256" key="1">
    <source>
        <dbReference type="ARBA" id="ARBA00004429"/>
    </source>
</evidence>
<proteinExistence type="predicted"/>
<dbReference type="Gene3D" id="1.20.1740.10">
    <property type="entry name" value="Amino acid/polyamine transporter I"/>
    <property type="match status" value="1"/>
</dbReference>
<feature type="transmembrane region" description="Helical" evidence="8">
    <location>
        <begin position="292"/>
        <end position="310"/>
    </location>
</feature>